<dbReference type="GO" id="GO:0008176">
    <property type="term" value="F:tRNA (guanine(46)-N7)-methyltransferase activity"/>
    <property type="evidence" value="ECO:0007669"/>
    <property type="project" value="UniProtKB-EC"/>
</dbReference>
<dbReference type="PANTHER" id="PTHR23417:SF14">
    <property type="entry name" value="PENTACOTRIPEPTIDE-REPEAT REGION OF PRORP DOMAIN-CONTAINING PROTEIN"/>
    <property type="match status" value="1"/>
</dbReference>
<accession>A0ABT3TCK4</accession>
<feature type="binding site" evidence="7">
    <location>
        <position position="139"/>
    </location>
    <ligand>
        <name>S-adenosyl-L-methionine</name>
        <dbReference type="ChEBI" id="CHEBI:59789"/>
    </ligand>
</feature>
<comment type="catalytic activity">
    <reaction evidence="1 7">
        <text>guanosine(46) in tRNA + S-adenosyl-L-methionine = N(7)-methylguanosine(46) in tRNA + S-adenosyl-L-homocysteine</text>
        <dbReference type="Rhea" id="RHEA:42708"/>
        <dbReference type="Rhea" id="RHEA-COMP:10188"/>
        <dbReference type="Rhea" id="RHEA-COMP:10189"/>
        <dbReference type="ChEBI" id="CHEBI:57856"/>
        <dbReference type="ChEBI" id="CHEBI:59789"/>
        <dbReference type="ChEBI" id="CHEBI:74269"/>
        <dbReference type="ChEBI" id="CHEBI:74480"/>
        <dbReference type="EC" id="2.1.1.33"/>
    </reaction>
</comment>
<feature type="binding site" evidence="7">
    <location>
        <position position="166"/>
    </location>
    <ligand>
        <name>substrate</name>
    </ligand>
</feature>
<dbReference type="InterPro" id="IPR029063">
    <property type="entry name" value="SAM-dependent_MTases_sf"/>
</dbReference>
<dbReference type="NCBIfam" id="TIGR00091">
    <property type="entry name" value="tRNA (guanosine(46)-N7)-methyltransferase TrmB"/>
    <property type="match status" value="1"/>
</dbReference>
<keyword evidence="5 7" id="KW-0949">S-adenosyl-L-methionine</keyword>
<evidence type="ECO:0000256" key="7">
    <source>
        <dbReference type="HAMAP-Rule" id="MF_01057"/>
    </source>
</evidence>
<organism evidence="8 9">
    <name type="scientific">Candidatus Litorirhabdus singularis</name>
    <dbReference type="NCBI Taxonomy" id="2518993"/>
    <lineage>
        <taxon>Bacteria</taxon>
        <taxon>Pseudomonadati</taxon>
        <taxon>Pseudomonadota</taxon>
        <taxon>Gammaproteobacteria</taxon>
        <taxon>Cellvibrionales</taxon>
        <taxon>Halieaceae</taxon>
        <taxon>Candidatus Litorirhabdus</taxon>
    </lineage>
</organism>
<dbReference type="CDD" id="cd02440">
    <property type="entry name" value="AdoMet_MTases"/>
    <property type="match status" value="1"/>
</dbReference>
<dbReference type="EMBL" id="SHNN01000001">
    <property type="protein sequence ID" value="MCX2980035.1"/>
    <property type="molecule type" value="Genomic_DNA"/>
</dbReference>
<evidence type="ECO:0000256" key="3">
    <source>
        <dbReference type="ARBA" id="ARBA00022603"/>
    </source>
</evidence>
<protein>
    <recommendedName>
        <fullName evidence="7">tRNA (guanine-N(7)-)-methyltransferase</fullName>
        <ecNumber evidence="7">2.1.1.33</ecNumber>
    </recommendedName>
    <alternativeName>
        <fullName evidence="7">tRNA (guanine(46)-N(7))-methyltransferase</fullName>
    </alternativeName>
    <alternativeName>
        <fullName evidence="7">tRNA(m7G46)-methyltransferase</fullName>
    </alternativeName>
</protein>
<feature type="binding site" evidence="7">
    <location>
        <position position="198"/>
    </location>
    <ligand>
        <name>substrate</name>
    </ligand>
</feature>
<keyword evidence="6 7" id="KW-0819">tRNA processing</keyword>
<gene>
    <name evidence="7 8" type="primary">trmB</name>
    <name evidence="8" type="ORF">EYC98_04050</name>
</gene>
<keyword evidence="4 7" id="KW-0808">Transferase</keyword>
<dbReference type="InterPro" id="IPR003358">
    <property type="entry name" value="tRNA_(Gua-N-7)_MeTrfase_Trmb"/>
</dbReference>
<evidence type="ECO:0000313" key="9">
    <source>
        <dbReference type="Proteomes" id="UP001143362"/>
    </source>
</evidence>
<evidence type="ECO:0000256" key="4">
    <source>
        <dbReference type="ARBA" id="ARBA00022679"/>
    </source>
</evidence>
<comment type="caution">
    <text evidence="7">Lacks conserved residue(s) required for the propagation of feature annotation.</text>
</comment>
<feature type="binding site" evidence="7">
    <location>
        <position position="162"/>
    </location>
    <ligand>
        <name>S-adenosyl-L-methionine</name>
        <dbReference type="ChEBI" id="CHEBI:59789"/>
    </ligand>
</feature>
<comment type="function">
    <text evidence="2 7">Catalyzes the formation of N(7)-methylguanine at position 46 (m7G46) in tRNA.</text>
</comment>
<evidence type="ECO:0000256" key="2">
    <source>
        <dbReference type="ARBA" id="ARBA00003015"/>
    </source>
</evidence>
<evidence type="ECO:0000256" key="5">
    <source>
        <dbReference type="ARBA" id="ARBA00022691"/>
    </source>
</evidence>
<dbReference type="Proteomes" id="UP001143362">
    <property type="component" value="Unassembled WGS sequence"/>
</dbReference>
<dbReference type="InterPro" id="IPR055361">
    <property type="entry name" value="tRNA_methyltr_TrmB_bact"/>
</dbReference>
<evidence type="ECO:0000256" key="6">
    <source>
        <dbReference type="ARBA" id="ARBA00022694"/>
    </source>
</evidence>
<evidence type="ECO:0000313" key="8">
    <source>
        <dbReference type="EMBL" id="MCX2980035.1"/>
    </source>
</evidence>
<dbReference type="Pfam" id="PF02390">
    <property type="entry name" value="Methyltransf_4"/>
    <property type="match status" value="1"/>
</dbReference>
<comment type="pathway">
    <text evidence="7">tRNA modification; N(7)-methylguanine-tRNA biosynthesis.</text>
</comment>
<dbReference type="SUPFAM" id="SSF53335">
    <property type="entry name" value="S-adenosyl-L-methionine-dependent methyltransferases"/>
    <property type="match status" value="1"/>
</dbReference>
<evidence type="ECO:0000256" key="1">
    <source>
        <dbReference type="ARBA" id="ARBA00000142"/>
    </source>
</evidence>
<feature type="binding site" evidence="7">
    <location>
        <position position="112"/>
    </location>
    <ligand>
        <name>S-adenosyl-L-methionine</name>
        <dbReference type="ChEBI" id="CHEBI:59789"/>
    </ligand>
</feature>
<dbReference type="HAMAP" id="MF_01057">
    <property type="entry name" value="tRNA_methyltr_TrmB"/>
    <property type="match status" value="1"/>
</dbReference>
<dbReference type="PROSITE" id="PS51625">
    <property type="entry name" value="SAM_MT_TRMB"/>
    <property type="match status" value="1"/>
</dbReference>
<name>A0ABT3TCK4_9GAMM</name>
<proteinExistence type="inferred from homology"/>
<dbReference type="EC" id="2.1.1.33" evidence="7"/>
<feature type="binding site" evidence="7">
    <location>
        <position position="87"/>
    </location>
    <ligand>
        <name>S-adenosyl-L-methionine</name>
        <dbReference type="ChEBI" id="CHEBI:59789"/>
    </ligand>
</feature>
<comment type="similarity">
    <text evidence="7">Belongs to the class I-like SAM-binding methyltransferase superfamily. TrmB family.</text>
</comment>
<dbReference type="PANTHER" id="PTHR23417">
    <property type="entry name" value="3-DEOXY-D-MANNO-OCTULOSONIC-ACID TRANSFERASE/TRNA GUANINE-N 7 - -METHYLTRANSFERASE"/>
    <property type="match status" value="1"/>
</dbReference>
<dbReference type="Gene3D" id="3.40.50.150">
    <property type="entry name" value="Vaccinia Virus protein VP39"/>
    <property type="match status" value="1"/>
</dbReference>
<reference evidence="8" key="1">
    <citation type="submission" date="2019-02" db="EMBL/GenBank/DDBJ databases">
        <authorList>
            <person name="Li S.-H."/>
        </authorList>
    </citation>
    <scope>NUCLEOTIDE SEQUENCE</scope>
    <source>
        <strain evidence="8">IMCC14734</strain>
    </source>
</reference>
<comment type="caution">
    <text evidence="8">The sequence shown here is derived from an EMBL/GenBank/DDBJ whole genome shotgun (WGS) entry which is preliminary data.</text>
</comment>
<keyword evidence="9" id="KW-1185">Reference proteome</keyword>
<keyword evidence="3 7" id="KW-0489">Methyltransferase</keyword>
<feature type="binding site" evidence="7">
    <location>
        <begin position="235"/>
        <end position="238"/>
    </location>
    <ligand>
        <name>substrate</name>
    </ligand>
</feature>
<sequence>MAGSGDPFGRTRLNVGLGRAGCSGLAFARTVSEKHRPIRSFVLRGGRMTAAQQRALDDNWGRWGLEAAAGQLAPEQAFGRSAPLVLEIGFGMGLSLLEQAASQPQTNYVGIEVHPPGVGKLMQEMVAAGVDNIRVYRDDAVVILRECIADQSLDGVQIFFPDPWHKKRHHKRRLIQPDFIAMLRDKLVPGGFLHVATDWENYAEYALEVLSADPVLENTAADGTYIERPRERPLTKFEARGERLGHGVWDLMFRVPD</sequence>